<name>A0A7C4ESD4_9BACT</name>
<proteinExistence type="predicted"/>
<dbReference type="AlphaFoldDB" id="A0A7C4ESD4"/>
<gene>
    <name evidence="1" type="ORF">ENV54_07110</name>
</gene>
<dbReference type="EMBL" id="DTGT01000221">
    <property type="protein sequence ID" value="HGH61049.1"/>
    <property type="molecule type" value="Genomic_DNA"/>
</dbReference>
<accession>A0A7C4ESD4</accession>
<protein>
    <submittedName>
        <fullName evidence="1">Uncharacterized protein</fullName>
    </submittedName>
</protein>
<evidence type="ECO:0000313" key="1">
    <source>
        <dbReference type="EMBL" id="HGH61049.1"/>
    </source>
</evidence>
<organism evidence="1">
    <name type="scientific">Desulfomonile tiedjei</name>
    <dbReference type="NCBI Taxonomy" id="2358"/>
    <lineage>
        <taxon>Bacteria</taxon>
        <taxon>Pseudomonadati</taxon>
        <taxon>Thermodesulfobacteriota</taxon>
        <taxon>Desulfomonilia</taxon>
        <taxon>Desulfomonilales</taxon>
        <taxon>Desulfomonilaceae</taxon>
        <taxon>Desulfomonile</taxon>
    </lineage>
</organism>
<reference evidence="1" key="1">
    <citation type="journal article" date="2020" name="mSystems">
        <title>Genome- and Community-Level Interaction Insights into Carbon Utilization and Element Cycling Functions of Hydrothermarchaeota in Hydrothermal Sediment.</title>
        <authorList>
            <person name="Zhou Z."/>
            <person name="Liu Y."/>
            <person name="Xu W."/>
            <person name="Pan J."/>
            <person name="Luo Z.H."/>
            <person name="Li M."/>
        </authorList>
    </citation>
    <scope>NUCLEOTIDE SEQUENCE [LARGE SCALE GENOMIC DNA]</scope>
    <source>
        <strain evidence="1">SpSt-769</strain>
    </source>
</reference>
<comment type="caution">
    <text evidence="1">The sequence shown here is derived from an EMBL/GenBank/DDBJ whole genome shotgun (WGS) entry which is preliminary data.</text>
</comment>
<sequence>MRHVSKTILLTVAAIVLSVCFYTPTQAFWLSLPGVGVEVQGPRGSVSFPYGAVRWGPHGGAVVFPGGQVKWRHPGSCVPVPPHPWDCYSGFRW</sequence>